<proteinExistence type="predicted"/>
<name>A0ABP0E7R4_9ASCO</name>
<gene>
    <name evidence="6" type="ORF">CAAN4_B08922</name>
</gene>
<feature type="region of interest" description="Disordered" evidence="4">
    <location>
        <begin position="149"/>
        <end position="186"/>
    </location>
</feature>
<feature type="domain" description="BZIP" evidence="5">
    <location>
        <begin position="70"/>
        <end position="85"/>
    </location>
</feature>
<feature type="compositionally biased region" description="Low complexity" evidence="4">
    <location>
        <begin position="467"/>
        <end position="493"/>
    </location>
</feature>
<evidence type="ECO:0000259" key="5">
    <source>
        <dbReference type="PROSITE" id="PS00036"/>
    </source>
</evidence>
<dbReference type="InterPro" id="IPR004827">
    <property type="entry name" value="bZIP"/>
</dbReference>
<dbReference type="PANTHER" id="PTHR40621:SF7">
    <property type="entry name" value="BZIP DOMAIN-CONTAINING PROTEIN"/>
    <property type="match status" value="1"/>
</dbReference>
<dbReference type="SUPFAM" id="SSF57959">
    <property type="entry name" value="Leucine zipper domain"/>
    <property type="match status" value="1"/>
</dbReference>
<dbReference type="InterPro" id="IPR018287">
    <property type="entry name" value="Hap4_TF_heteromerisation"/>
</dbReference>
<protein>
    <recommendedName>
        <fullName evidence="5">BZIP domain-containing protein</fullName>
    </recommendedName>
</protein>
<dbReference type="Pfam" id="PF10297">
    <property type="entry name" value="Hap4_Hap_bind"/>
    <property type="match status" value="1"/>
</dbReference>
<keyword evidence="7" id="KW-1185">Reference proteome</keyword>
<reference evidence="6 7" key="1">
    <citation type="submission" date="2024-01" db="EMBL/GenBank/DDBJ databases">
        <authorList>
            <consortium name="Genoscope - CEA"/>
            <person name="William W."/>
        </authorList>
    </citation>
    <scope>NUCLEOTIDE SEQUENCE [LARGE SCALE GENOMIC DNA]</scope>
    <source>
        <strain evidence="6 7">29B2s-10</strain>
    </source>
</reference>
<evidence type="ECO:0000313" key="6">
    <source>
        <dbReference type="EMBL" id="CAK7897252.1"/>
    </source>
</evidence>
<feature type="compositionally biased region" description="Low complexity" evidence="4">
    <location>
        <begin position="11"/>
        <end position="31"/>
    </location>
</feature>
<feature type="region of interest" description="Disordered" evidence="4">
    <location>
        <begin position="279"/>
        <end position="315"/>
    </location>
</feature>
<evidence type="ECO:0000256" key="2">
    <source>
        <dbReference type="ARBA" id="ARBA00023242"/>
    </source>
</evidence>
<dbReference type="Gene3D" id="1.20.5.170">
    <property type="match status" value="1"/>
</dbReference>
<keyword evidence="2" id="KW-0539">Nucleus</keyword>
<feature type="compositionally biased region" description="Polar residues" evidence="4">
    <location>
        <begin position="177"/>
        <end position="186"/>
    </location>
</feature>
<keyword evidence="3" id="KW-0175">Coiled coil</keyword>
<dbReference type="PANTHER" id="PTHR40621">
    <property type="entry name" value="TRANSCRIPTION FACTOR KAPC-RELATED"/>
    <property type="match status" value="1"/>
</dbReference>
<evidence type="ECO:0000256" key="3">
    <source>
        <dbReference type="SAM" id="Coils"/>
    </source>
</evidence>
<accession>A0ABP0E7R4</accession>
<feature type="region of interest" description="Disordered" evidence="4">
    <location>
        <begin position="1"/>
        <end position="82"/>
    </location>
</feature>
<evidence type="ECO:0000313" key="7">
    <source>
        <dbReference type="Proteomes" id="UP001497600"/>
    </source>
</evidence>
<comment type="subcellular location">
    <subcellularLocation>
        <location evidence="1">Nucleus</location>
    </subcellularLocation>
</comment>
<feature type="region of interest" description="Disordered" evidence="4">
    <location>
        <begin position="461"/>
        <end position="493"/>
    </location>
</feature>
<feature type="coiled-coil region" evidence="3">
    <location>
        <begin position="83"/>
        <end position="135"/>
    </location>
</feature>
<sequence>MSKIIPRSNIAPSPIAASPGSSDAGSPAAGAGSLGGGGNAPAMIVTSKEWVLPPRPKPGRKPSADTPASKRKAQNRAAQRAFRERRATRVQELEAQLMEVEKERDIKEMGLVNMINKLKVENQFLVKNIEKLRTEMNFMKSGNMNNFAANTTSSPHTVGSPAGSSSSYSVQQISPAPSGNSPPVFQSNFGVNLTPVSNSESNKNDLEDCGVCVKEECFCEEVGLKSAKPPQVSLEQAINSVKPTEAVSLKRKFSDNKETDFTKRYSTKKRMPDLTRLMKKPTKQTNNDKTNNNKNNNDFMEMHGGNGRGSNGEFNEDSPVENCGFCTDDTPCVCREAAKEAALLNESLHEGKLPTEDTSLPPILNTNSFSTTAPLPVMHPGPSVEIRDISNLSPGAVPTVIGPTNRSSSLANLAATAESMKPEPVEKPSGCTGNPGTCDQCQMDPMSTLFCTTVANIEKDSTAKGETSQSTPPSTVGSSTTPGGSTRGSISSPASGMFIPCSDAYKTLSRHKKFNSVDFSTLVGKLTTRGMQVEVQSVANVLRELDRRLYS</sequence>
<dbReference type="Proteomes" id="UP001497600">
    <property type="component" value="Chromosome B"/>
</dbReference>
<dbReference type="CDD" id="cd14688">
    <property type="entry name" value="bZIP_YAP"/>
    <property type="match status" value="1"/>
</dbReference>
<feature type="compositionally biased region" description="Low complexity" evidence="4">
    <location>
        <begin position="285"/>
        <end position="298"/>
    </location>
</feature>
<dbReference type="PROSITE" id="PS00036">
    <property type="entry name" value="BZIP_BASIC"/>
    <property type="match status" value="1"/>
</dbReference>
<dbReference type="EMBL" id="OZ004254">
    <property type="protein sequence ID" value="CAK7897252.1"/>
    <property type="molecule type" value="Genomic_DNA"/>
</dbReference>
<evidence type="ECO:0000256" key="4">
    <source>
        <dbReference type="SAM" id="MobiDB-lite"/>
    </source>
</evidence>
<feature type="compositionally biased region" description="Low complexity" evidence="4">
    <location>
        <begin position="158"/>
        <end position="176"/>
    </location>
</feature>
<evidence type="ECO:0000256" key="1">
    <source>
        <dbReference type="ARBA" id="ARBA00004123"/>
    </source>
</evidence>
<organism evidence="6 7">
    <name type="scientific">[Candida] anglica</name>
    <dbReference type="NCBI Taxonomy" id="148631"/>
    <lineage>
        <taxon>Eukaryota</taxon>
        <taxon>Fungi</taxon>
        <taxon>Dikarya</taxon>
        <taxon>Ascomycota</taxon>
        <taxon>Saccharomycotina</taxon>
        <taxon>Pichiomycetes</taxon>
        <taxon>Debaryomycetaceae</taxon>
        <taxon>Kurtzmaniella</taxon>
    </lineage>
</organism>
<dbReference type="InterPro" id="IPR050936">
    <property type="entry name" value="AP-1-like"/>
</dbReference>
<dbReference type="InterPro" id="IPR046347">
    <property type="entry name" value="bZIP_sf"/>
</dbReference>